<dbReference type="Pfam" id="PF20420">
    <property type="entry name" value="DUF6702"/>
    <property type="match status" value="1"/>
</dbReference>
<dbReference type="AlphaFoldDB" id="A0A1E5T6G9"/>
<dbReference type="Proteomes" id="UP000095552">
    <property type="component" value="Unassembled WGS sequence"/>
</dbReference>
<organism evidence="1 2">
    <name type="scientific">Roseivirga misakiensis</name>
    <dbReference type="NCBI Taxonomy" id="1563681"/>
    <lineage>
        <taxon>Bacteria</taxon>
        <taxon>Pseudomonadati</taxon>
        <taxon>Bacteroidota</taxon>
        <taxon>Cytophagia</taxon>
        <taxon>Cytophagales</taxon>
        <taxon>Roseivirgaceae</taxon>
        <taxon>Roseivirga</taxon>
    </lineage>
</organism>
<evidence type="ECO:0008006" key="3">
    <source>
        <dbReference type="Google" id="ProtNLM"/>
    </source>
</evidence>
<keyword evidence="2" id="KW-1185">Reference proteome</keyword>
<dbReference type="InterPro" id="IPR046525">
    <property type="entry name" value="DUF6702"/>
</dbReference>
<dbReference type="RefSeq" id="WP_069834258.1">
    <property type="nucleotide sequence ID" value="NZ_MDGQ01000003.1"/>
</dbReference>
<dbReference type="EMBL" id="MDGQ01000003">
    <property type="protein sequence ID" value="OEK06946.1"/>
    <property type="molecule type" value="Genomic_DNA"/>
</dbReference>
<proteinExistence type="predicted"/>
<name>A0A1E5T6G9_9BACT</name>
<sequence>MQLNLIYSVLFSAYLFWHPFHVSVTDIEHDVKSKSVQVSHRIFLDDLEVGLKKFHKIDRIDTYKPSDEQVLDSLIGNYIKTKVSFLINGSKKEITYLGSELEGDGRWCYYEILDVEKVDEVEVTNVALMEVFDDQQNIVHFKSKGKLKSYKLDKDTKFINFKFDE</sequence>
<dbReference type="STRING" id="1563681.BFP71_04630"/>
<reference evidence="1 2" key="1">
    <citation type="submission" date="2016-08" db="EMBL/GenBank/DDBJ databases">
        <title>Draft genome of Fabibacter sp. strain SK-8.</title>
        <authorList>
            <person name="Wong S.-K."/>
            <person name="Hamasaki K."/>
            <person name="Yoshizawa S."/>
        </authorList>
    </citation>
    <scope>NUCLEOTIDE SEQUENCE [LARGE SCALE GENOMIC DNA]</scope>
    <source>
        <strain evidence="1 2">SK-8</strain>
    </source>
</reference>
<gene>
    <name evidence="1" type="ORF">BFP71_04630</name>
</gene>
<protein>
    <recommendedName>
        <fullName evidence="3">Peptidase E</fullName>
    </recommendedName>
</protein>
<dbReference type="OrthoDB" id="5735516at2"/>
<evidence type="ECO:0000313" key="1">
    <source>
        <dbReference type="EMBL" id="OEK06946.1"/>
    </source>
</evidence>
<accession>A0A1E5T6G9</accession>
<comment type="caution">
    <text evidence="1">The sequence shown here is derived from an EMBL/GenBank/DDBJ whole genome shotgun (WGS) entry which is preliminary data.</text>
</comment>
<evidence type="ECO:0000313" key="2">
    <source>
        <dbReference type="Proteomes" id="UP000095552"/>
    </source>
</evidence>